<dbReference type="Pfam" id="PF01370">
    <property type="entry name" value="Epimerase"/>
    <property type="match status" value="1"/>
</dbReference>
<evidence type="ECO:0000259" key="3">
    <source>
        <dbReference type="Pfam" id="PF08338"/>
    </source>
</evidence>
<evidence type="ECO:0000313" key="4">
    <source>
        <dbReference type="EMBL" id="BDS08964.1"/>
    </source>
</evidence>
<accession>A0AAT9FSH4</accession>
<organism evidence="4">
    <name type="scientific">Oceaniferula spumae</name>
    <dbReference type="NCBI Taxonomy" id="2979115"/>
    <lineage>
        <taxon>Bacteria</taxon>
        <taxon>Pseudomonadati</taxon>
        <taxon>Verrucomicrobiota</taxon>
        <taxon>Verrucomicrobiia</taxon>
        <taxon>Verrucomicrobiales</taxon>
        <taxon>Verrucomicrobiaceae</taxon>
        <taxon>Oceaniferula</taxon>
    </lineage>
</organism>
<dbReference type="InterPro" id="IPR010099">
    <property type="entry name" value="SDR39U1"/>
</dbReference>
<proteinExistence type="inferred from homology"/>
<feature type="domain" description="NAD-dependent epimerase/dehydratase" evidence="2">
    <location>
        <begin position="4"/>
        <end position="124"/>
    </location>
</feature>
<protein>
    <submittedName>
        <fullName evidence="4">NAD-dependent epimerase</fullName>
    </submittedName>
</protein>
<dbReference type="Gene3D" id="3.40.50.720">
    <property type="entry name" value="NAD(P)-binding Rossmann-like Domain"/>
    <property type="match status" value="1"/>
</dbReference>
<name>A0AAT9FSH4_9BACT</name>
<reference evidence="4" key="1">
    <citation type="submission" date="2024-07" db="EMBL/GenBank/DDBJ databases">
        <title>Complete genome sequence of Verrucomicrobiaceae bacterium NT6N.</title>
        <authorList>
            <person name="Huang C."/>
            <person name="Takami H."/>
            <person name="Hamasaki K."/>
        </authorList>
    </citation>
    <scope>NUCLEOTIDE SEQUENCE</scope>
    <source>
        <strain evidence="4">NT6N</strain>
    </source>
</reference>
<dbReference type="NCBIfam" id="TIGR01777">
    <property type="entry name" value="yfcH"/>
    <property type="match status" value="1"/>
</dbReference>
<sequence length="300" mass="32948">MNNMLIAGANGFLARHLSGYFAEKGWNVVGLARHDDGLHSQCRYVHWDGKSLGDWATELDQCDVLINMVGRSINCRHTEENKKQILNSRVDSTKVLGEAVGACETPPKLWINGSAAGIYEDTYETAHNESGEHGDGFIADVVKAWEDEFFSAKIPASVRRVALRTTMVLADAPGNPYRYLHTLAKFGLGGKVGNGKQMVSWVHIDDVPRVVEFVIDHDALSGPVNMAAPDAVSNAEMMRRFRKEAGVPFGLPAPAWAARIGAYVIGTAPELILSSNWVVPEKLLANGFDFSKPEMEPWAW</sequence>
<evidence type="ECO:0000259" key="2">
    <source>
        <dbReference type="Pfam" id="PF01370"/>
    </source>
</evidence>
<gene>
    <name evidence="4" type="ORF">NT6N_40040</name>
</gene>
<dbReference type="PANTHER" id="PTHR11092">
    <property type="entry name" value="SUGAR NUCLEOTIDE EPIMERASE RELATED"/>
    <property type="match status" value="1"/>
</dbReference>
<dbReference type="InterPro" id="IPR013549">
    <property type="entry name" value="DUF1731"/>
</dbReference>
<dbReference type="AlphaFoldDB" id="A0AAT9FSH4"/>
<feature type="domain" description="DUF1731" evidence="3">
    <location>
        <begin position="253"/>
        <end position="296"/>
    </location>
</feature>
<dbReference type="EMBL" id="AP026866">
    <property type="protein sequence ID" value="BDS08964.1"/>
    <property type="molecule type" value="Genomic_DNA"/>
</dbReference>
<dbReference type="KEGG" id="osu:NT6N_40040"/>
<dbReference type="PANTHER" id="PTHR11092:SF0">
    <property type="entry name" value="EPIMERASE FAMILY PROTEIN SDR39U1"/>
    <property type="match status" value="1"/>
</dbReference>
<evidence type="ECO:0000256" key="1">
    <source>
        <dbReference type="ARBA" id="ARBA00009353"/>
    </source>
</evidence>
<comment type="similarity">
    <text evidence="1">Belongs to the NAD(P)-dependent epimerase/dehydratase family. SDR39U1 subfamily.</text>
</comment>
<dbReference type="InterPro" id="IPR001509">
    <property type="entry name" value="Epimerase_deHydtase"/>
</dbReference>
<dbReference type="InterPro" id="IPR036291">
    <property type="entry name" value="NAD(P)-bd_dom_sf"/>
</dbReference>
<dbReference type="SUPFAM" id="SSF51735">
    <property type="entry name" value="NAD(P)-binding Rossmann-fold domains"/>
    <property type="match status" value="1"/>
</dbReference>
<dbReference type="Pfam" id="PF08338">
    <property type="entry name" value="DUF1731"/>
    <property type="match status" value="1"/>
</dbReference>